<dbReference type="PROSITE" id="PS51371">
    <property type="entry name" value="CBS"/>
    <property type="match status" value="1"/>
</dbReference>
<dbReference type="AlphaFoldDB" id="A0AAD5DIE4"/>
<organism evidence="5 6">
    <name type="scientific">Chlorella ohadii</name>
    <dbReference type="NCBI Taxonomy" id="2649997"/>
    <lineage>
        <taxon>Eukaryota</taxon>
        <taxon>Viridiplantae</taxon>
        <taxon>Chlorophyta</taxon>
        <taxon>core chlorophytes</taxon>
        <taxon>Trebouxiophyceae</taxon>
        <taxon>Chlorellales</taxon>
        <taxon>Chlorellaceae</taxon>
        <taxon>Chlorella clade</taxon>
        <taxon>Chlorella</taxon>
    </lineage>
</organism>
<gene>
    <name evidence="5" type="ORF">COHA_009250</name>
</gene>
<dbReference type="EMBL" id="JADXDR010000170">
    <property type="protein sequence ID" value="KAI7836918.1"/>
    <property type="molecule type" value="Genomic_DNA"/>
</dbReference>
<evidence type="ECO:0000256" key="3">
    <source>
        <dbReference type="PROSITE-ProRule" id="PRU00703"/>
    </source>
</evidence>
<dbReference type="PANTHER" id="PTHR13780">
    <property type="entry name" value="AMP-ACTIVATED PROTEIN KINASE, GAMMA REGULATORY SUBUNIT"/>
    <property type="match status" value="1"/>
</dbReference>
<protein>
    <recommendedName>
        <fullName evidence="4">CBS domain-containing protein</fullName>
    </recommendedName>
</protein>
<dbReference type="SMART" id="SM00116">
    <property type="entry name" value="CBS"/>
    <property type="match status" value="2"/>
</dbReference>
<evidence type="ECO:0000313" key="5">
    <source>
        <dbReference type="EMBL" id="KAI7836918.1"/>
    </source>
</evidence>
<accession>A0AAD5DIE4</accession>
<keyword evidence="2 3" id="KW-0129">CBS domain</keyword>
<dbReference type="GO" id="GO:0005737">
    <property type="term" value="C:cytoplasm"/>
    <property type="evidence" value="ECO:0007669"/>
    <property type="project" value="TreeGrafter"/>
</dbReference>
<evidence type="ECO:0000313" key="6">
    <source>
        <dbReference type="Proteomes" id="UP001205105"/>
    </source>
</evidence>
<dbReference type="Pfam" id="PF00571">
    <property type="entry name" value="CBS"/>
    <property type="match status" value="1"/>
</dbReference>
<dbReference type="GO" id="GO:0005634">
    <property type="term" value="C:nucleus"/>
    <property type="evidence" value="ECO:0007669"/>
    <property type="project" value="TreeGrafter"/>
</dbReference>
<dbReference type="PANTHER" id="PTHR13780:SF128">
    <property type="entry name" value="CBS DOMAIN-CONTAINING PROTEIN"/>
    <property type="match status" value="1"/>
</dbReference>
<dbReference type="InterPro" id="IPR000644">
    <property type="entry name" value="CBS_dom"/>
</dbReference>
<keyword evidence="6" id="KW-1185">Reference proteome</keyword>
<dbReference type="Gene3D" id="3.10.580.10">
    <property type="entry name" value="CBS-domain"/>
    <property type="match status" value="2"/>
</dbReference>
<feature type="domain" description="CBS" evidence="4">
    <location>
        <begin position="250"/>
        <end position="309"/>
    </location>
</feature>
<dbReference type="SUPFAM" id="SSF54631">
    <property type="entry name" value="CBS-domain pair"/>
    <property type="match status" value="1"/>
</dbReference>
<evidence type="ECO:0000256" key="2">
    <source>
        <dbReference type="ARBA" id="ARBA00023122"/>
    </source>
</evidence>
<evidence type="ECO:0000256" key="1">
    <source>
        <dbReference type="ARBA" id="ARBA00022737"/>
    </source>
</evidence>
<reference evidence="5" key="1">
    <citation type="submission" date="2020-11" db="EMBL/GenBank/DDBJ databases">
        <title>Chlorella ohadii genome sequencing and assembly.</title>
        <authorList>
            <person name="Murik O."/>
            <person name="Treves H."/>
            <person name="Kedem I."/>
            <person name="Shotland Y."/>
            <person name="Kaplan A."/>
        </authorList>
    </citation>
    <scope>NUCLEOTIDE SEQUENCE</scope>
    <source>
        <strain evidence="5">1</strain>
    </source>
</reference>
<dbReference type="InterPro" id="IPR050511">
    <property type="entry name" value="AMPK_gamma/SDS23_families"/>
</dbReference>
<name>A0AAD5DIE4_9CHLO</name>
<sequence length="309" mass="33521">MADAEMTDFSAAQKLLESTNLTELCKKDQKIVLLEHNTTIGDALKTLAKHNILSAPMPMPGSVHHHYLAPPLHPADLTDAGHRMPTQMLALMQLLEKEGPIFSDRLLVTIRGVEDRGLVYQAEDIMRYLLAHLGELGGVADRTIEQLGLLTGKPPVLSVNPHVPALLAYAQQAAQQVSGAPVITDSGELIANLSISDIRAITAEQFGALALPVAEFLAVEHGTAYLGYSATTSEHAKHPFFASANRSGGPTKGDIQLFTCKADTLLSQLLHKIVDERIHRVYVVDRDEEPRVQAVITPTDILRLVAGVF</sequence>
<proteinExistence type="predicted"/>
<keyword evidence="1" id="KW-0677">Repeat</keyword>
<comment type="caution">
    <text evidence="5">The sequence shown here is derived from an EMBL/GenBank/DDBJ whole genome shotgun (WGS) entry which is preliminary data.</text>
</comment>
<dbReference type="InterPro" id="IPR046342">
    <property type="entry name" value="CBS_dom_sf"/>
</dbReference>
<dbReference type="Proteomes" id="UP001205105">
    <property type="component" value="Unassembled WGS sequence"/>
</dbReference>
<evidence type="ECO:0000259" key="4">
    <source>
        <dbReference type="PROSITE" id="PS51371"/>
    </source>
</evidence>